<proteinExistence type="predicted"/>
<gene>
    <name evidence="3" type="ORF">L2737_13650</name>
</gene>
<comment type="caution">
    <text evidence="3">The sequence shown here is derived from an EMBL/GenBank/DDBJ whole genome shotgun (WGS) entry which is preliminary data.</text>
</comment>
<evidence type="ECO:0000256" key="2">
    <source>
        <dbReference type="SAM" id="Phobius"/>
    </source>
</evidence>
<dbReference type="RefSeq" id="WP_248956056.1">
    <property type="nucleotide sequence ID" value="NZ_JAKIKU010000007.1"/>
</dbReference>
<dbReference type="Pfam" id="PF13432">
    <property type="entry name" value="TPR_16"/>
    <property type="match status" value="1"/>
</dbReference>
<dbReference type="EMBL" id="JAKIKU010000007">
    <property type="protein sequence ID" value="MCL1046356.1"/>
    <property type="molecule type" value="Genomic_DNA"/>
</dbReference>
<keyword evidence="2" id="KW-0472">Membrane</keyword>
<dbReference type="Proteomes" id="UP001202134">
    <property type="component" value="Unassembled WGS sequence"/>
</dbReference>
<keyword evidence="4" id="KW-1185">Reference proteome</keyword>
<protein>
    <submittedName>
        <fullName evidence="3">Tetratricopeptide repeat protein</fullName>
    </submittedName>
</protein>
<keyword evidence="1" id="KW-0802">TPR repeat</keyword>
<keyword evidence="2" id="KW-0812">Transmembrane</keyword>
<dbReference type="PROSITE" id="PS50005">
    <property type="entry name" value="TPR"/>
    <property type="match status" value="1"/>
</dbReference>
<feature type="transmembrane region" description="Helical" evidence="2">
    <location>
        <begin position="54"/>
        <end position="73"/>
    </location>
</feature>
<dbReference type="SMART" id="SM00028">
    <property type="entry name" value="TPR"/>
    <property type="match status" value="4"/>
</dbReference>
<evidence type="ECO:0000256" key="1">
    <source>
        <dbReference type="PROSITE-ProRule" id="PRU00339"/>
    </source>
</evidence>
<name>A0ABT0KR77_9GAMM</name>
<dbReference type="SUPFAM" id="SSF48452">
    <property type="entry name" value="TPR-like"/>
    <property type="match status" value="1"/>
</dbReference>
<evidence type="ECO:0000313" key="3">
    <source>
        <dbReference type="EMBL" id="MCL1046356.1"/>
    </source>
</evidence>
<organism evidence="3 4">
    <name type="scientific">Shewanella electrodiphila</name>
    <dbReference type="NCBI Taxonomy" id="934143"/>
    <lineage>
        <taxon>Bacteria</taxon>
        <taxon>Pseudomonadati</taxon>
        <taxon>Pseudomonadota</taxon>
        <taxon>Gammaproteobacteria</taxon>
        <taxon>Alteromonadales</taxon>
        <taxon>Shewanellaceae</taxon>
        <taxon>Shewanella</taxon>
    </lineage>
</organism>
<dbReference type="Gene3D" id="1.25.40.10">
    <property type="entry name" value="Tetratricopeptide repeat domain"/>
    <property type="match status" value="2"/>
</dbReference>
<dbReference type="InterPro" id="IPR019734">
    <property type="entry name" value="TPR_rpt"/>
</dbReference>
<reference evidence="3 4" key="1">
    <citation type="submission" date="2022-01" db="EMBL/GenBank/DDBJ databases">
        <title>Whole genome-based taxonomy of the Shewanellaceae.</title>
        <authorList>
            <person name="Martin-Rodriguez A.J."/>
        </authorList>
    </citation>
    <scope>NUCLEOTIDE SEQUENCE [LARGE SCALE GENOMIC DNA]</scope>
    <source>
        <strain evidence="3 4">DSM 24955</strain>
    </source>
</reference>
<feature type="repeat" description="TPR" evidence="1">
    <location>
        <begin position="270"/>
        <end position="303"/>
    </location>
</feature>
<sequence length="457" mass="50258">MSVINKVLKDLDKQKQHSASTTGETSDSGFVKPEVQFTSQVEANAPDEQSSRKGMYMSIVMFLAIFLIGLMFYRQGVQLKNLQPLTEATQEEAEQPLIAGLVDEDTLTSDELPDSITDDESHSVEITKTANSLAKSDNDFNEESEVSADVAETDLARSQNLQTVAVEAVPQANKSVVKVDSKNTSVTVKDTLAPSLDDKDNGSVKVRFAQNTRTSTIVEDVKADVGSNSRAAKSSKAEQAIVSNTNAATTSSNKGVMAVKEVILTDAELAQKKFEIAEVAEQQQKIDKAVKYYYEALILEPSMHQARKQLASLYYALNNLGRAEQILAQGVQQFPEEIELAILKAKVENASFSPMKALDTLEAISDNSDWARDKWILQSDIAQKNSRYELAESAYRSLITIEPSQARWWMGLAYALDSQQQYSQAADAYTKALSYRGLSTGAMTYIEQRLIQLGGSQ</sequence>
<accession>A0ABT0KR77</accession>
<evidence type="ECO:0000313" key="4">
    <source>
        <dbReference type="Proteomes" id="UP001202134"/>
    </source>
</evidence>
<keyword evidence="2" id="KW-1133">Transmembrane helix</keyword>
<dbReference type="Pfam" id="PF14559">
    <property type="entry name" value="TPR_19"/>
    <property type="match status" value="1"/>
</dbReference>
<dbReference type="InterPro" id="IPR011990">
    <property type="entry name" value="TPR-like_helical_dom_sf"/>
</dbReference>